<gene>
    <name evidence="1" type="ORF">BpHYR1_049507</name>
</gene>
<protein>
    <submittedName>
        <fullName evidence="1">Uncharacterized protein</fullName>
    </submittedName>
</protein>
<evidence type="ECO:0000313" key="2">
    <source>
        <dbReference type="Proteomes" id="UP000276133"/>
    </source>
</evidence>
<name>A0A3M7SW10_BRAPC</name>
<dbReference type="EMBL" id="REGN01000704">
    <property type="protein sequence ID" value="RNA39770.1"/>
    <property type="molecule type" value="Genomic_DNA"/>
</dbReference>
<evidence type="ECO:0000313" key="1">
    <source>
        <dbReference type="EMBL" id="RNA39770.1"/>
    </source>
</evidence>
<sequence>MRILMILIFMKKRIYLNYLFGNKHCC</sequence>
<organism evidence="1 2">
    <name type="scientific">Brachionus plicatilis</name>
    <name type="common">Marine rotifer</name>
    <name type="synonym">Brachionus muelleri</name>
    <dbReference type="NCBI Taxonomy" id="10195"/>
    <lineage>
        <taxon>Eukaryota</taxon>
        <taxon>Metazoa</taxon>
        <taxon>Spiralia</taxon>
        <taxon>Gnathifera</taxon>
        <taxon>Rotifera</taxon>
        <taxon>Eurotatoria</taxon>
        <taxon>Monogononta</taxon>
        <taxon>Pseudotrocha</taxon>
        <taxon>Ploima</taxon>
        <taxon>Brachionidae</taxon>
        <taxon>Brachionus</taxon>
    </lineage>
</organism>
<dbReference type="AlphaFoldDB" id="A0A3M7SW10"/>
<proteinExistence type="predicted"/>
<accession>A0A3M7SW10</accession>
<dbReference type="Proteomes" id="UP000276133">
    <property type="component" value="Unassembled WGS sequence"/>
</dbReference>
<keyword evidence="2" id="KW-1185">Reference proteome</keyword>
<reference evidence="1 2" key="1">
    <citation type="journal article" date="2018" name="Sci. Rep.">
        <title>Genomic signatures of local adaptation to the degree of environmental predictability in rotifers.</title>
        <authorList>
            <person name="Franch-Gras L."/>
            <person name="Hahn C."/>
            <person name="Garcia-Roger E.M."/>
            <person name="Carmona M.J."/>
            <person name="Serra M."/>
            <person name="Gomez A."/>
        </authorList>
    </citation>
    <scope>NUCLEOTIDE SEQUENCE [LARGE SCALE GENOMIC DNA]</scope>
    <source>
        <strain evidence="1">HYR1</strain>
    </source>
</reference>
<comment type="caution">
    <text evidence="1">The sequence shown here is derived from an EMBL/GenBank/DDBJ whole genome shotgun (WGS) entry which is preliminary data.</text>
</comment>